<evidence type="ECO:0000313" key="3">
    <source>
        <dbReference type="EMBL" id="KKL11440.1"/>
    </source>
</evidence>
<gene>
    <name evidence="3" type="ORF">LCGC14_2545800</name>
</gene>
<evidence type="ECO:0000259" key="2">
    <source>
        <dbReference type="Pfam" id="PF13511"/>
    </source>
</evidence>
<organism evidence="3">
    <name type="scientific">marine sediment metagenome</name>
    <dbReference type="NCBI Taxonomy" id="412755"/>
    <lineage>
        <taxon>unclassified sequences</taxon>
        <taxon>metagenomes</taxon>
        <taxon>ecological metagenomes</taxon>
    </lineage>
</organism>
<dbReference type="InterPro" id="IPR025392">
    <property type="entry name" value="DUF4124"/>
</dbReference>
<accession>A0A0F9APU4</accession>
<comment type="caution">
    <text evidence="3">The sequence shown here is derived from an EMBL/GenBank/DDBJ whole genome shotgun (WGS) entry which is preliminary data.</text>
</comment>
<dbReference type="Pfam" id="PF13511">
    <property type="entry name" value="DUF4124"/>
    <property type="match status" value="1"/>
</dbReference>
<sequence length="182" mass="21233">MRLTVILLTLIAAAAQGQTVYKSVNADGTITYSDEPVENSVLVEILDLKNSSDTEQASAESAARIEQMSQVSDRLKQDRLERNKIRQAQEELALARQQLSPPLIYREEYYSSHYPYYRHRLFRPRFTHPHKQRDLNNRSVLVPKSKLLTPNIFRDRPSSHSPRKSHRNSQHRGSHMDRNRDR</sequence>
<feature type="compositionally biased region" description="Basic residues" evidence="1">
    <location>
        <begin position="161"/>
        <end position="173"/>
    </location>
</feature>
<protein>
    <recommendedName>
        <fullName evidence="2">DUF4124 domain-containing protein</fullName>
    </recommendedName>
</protein>
<proteinExistence type="predicted"/>
<feature type="domain" description="DUF4124" evidence="2">
    <location>
        <begin position="7"/>
        <end position="61"/>
    </location>
</feature>
<name>A0A0F9APU4_9ZZZZ</name>
<dbReference type="AlphaFoldDB" id="A0A0F9APU4"/>
<feature type="region of interest" description="Disordered" evidence="1">
    <location>
        <begin position="146"/>
        <end position="182"/>
    </location>
</feature>
<evidence type="ECO:0000256" key="1">
    <source>
        <dbReference type="SAM" id="MobiDB-lite"/>
    </source>
</evidence>
<dbReference type="EMBL" id="LAZR01041653">
    <property type="protein sequence ID" value="KKL11440.1"/>
    <property type="molecule type" value="Genomic_DNA"/>
</dbReference>
<reference evidence="3" key="1">
    <citation type="journal article" date="2015" name="Nature">
        <title>Complex archaea that bridge the gap between prokaryotes and eukaryotes.</title>
        <authorList>
            <person name="Spang A."/>
            <person name="Saw J.H."/>
            <person name="Jorgensen S.L."/>
            <person name="Zaremba-Niedzwiedzka K."/>
            <person name="Martijn J."/>
            <person name="Lind A.E."/>
            <person name="van Eijk R."/>
            <person name="Schleper C."/>
            <person name="Guy L."/>
            <person name="Ettema T.J."/>
        </authorList>
    </citation>
    <scope>NUCLEOTIDE SEQUENCE</scope>
</reference>